<dbReference type="InterPro" id="IPR003445">
    <property type="entry name" value="Cat_transpt"/>
</dbReference>
<feature type="transmembrane region" description="Helical" evidence="9">
    <location>
        <begin position="127"/>
        <end position="149"/>
    </location>
</feature>
<feature type="transmembrane region" description="Helical" evidence="9">
    <location>
        <begin position="463"/>
        <end position="480"/>
    </location>
</feature>
<evidence type="ECO:0000256" key="7">
    <source>
        <dbReference type="ARBA" id="ARBA00023065"/>
    </source>
</evidence>
<sequence>MNWKVIIRNIGFALLVNALFMLLSVFVSMANGNDSALAALMISFTITFIVGIFPFIFVRKTTSISLREGYVIITLSWLLSFLFGLLPYVLWGGPFTLSNAIFESVSGYTTCGATILSDVEALPDSLLFWRSSTHFIGGLGVVVFLLLIIPESSQMRMRLTNMELSSLTRSGYSSRTTGVVYIFAYVYLALVALAALAYILAGMSPFDALCHAMAVVATGGFSTKTASIAAFDSYWIEGITMLFMYLSSIHFGLLYLTVVTRSLKPLKSPIIKFYTASIAVVTVFLGIGLKTGGFSGSWFEALWDGLFNTLTVSSTTGFANLDNSQWPGWMIVLLLFPAIICGTTGSTCGGIKSDRALILCKAVARYVNSILHPSSVNEVRLGRKILRDSEVSPHLLYISIYMFLIFISMLLCLCTGLDFENSLVATVMSFGNVGPGCGELMGSMGCYDSAPTLSKLIFSFDMFLGRVEIYPVLAVLGMIFDKRDR</sequence>
<comment type="similarity">
    <text evidence="2">Belongs to the TrkH potassium transport family.</text>
</comment>
<gene>
    <name evidence="10" type="ORF">IAC35_03270</name>
</gene>
<keyword evidence="8 9" id="KW-0472">Membrane</keyword>
<dbReference type="PANTHER" id="PTHR32024">
    <property type="entry name" value="TRK SYSTEM POTASSIUM UPTAKE PROTEIN TRKG-RELATED"/>
    <property type="match status" value="1"/>
</dbReference>
<comment type="subcellular location">
    <subcellularLocation>
        <location evidence="1">Cell membrane</location>
        <topology evidence="1">Multi-pass membrane protein</topology>
    </subcellularLocation>
</comment>
<dbReference type="Pfam" id="PF02386">
    <property type="entry name" value="TrkH"/>
    <property type="match status" value="2"/>
</dbReference>
<feature type="transmembrane region" description="Helical" evidence="9">
    <location>
        <begin position="36"/>
        <end position="58"/>
    </location>
</feature>
<dbReference type="GO" id="GO:0005886">
    <property type="term" value="C:plasma membrane"/>
    <property type="evidence" value="ECO:0007669"/>
    <property type="project" value="UniProtKB-SubCell"/>
</dbReference>
<evidence type="ECO:0000313" key="10">
    <source>
        <dbReference type="EMBL" id="HIT46860.1"/>
    </source>
</evidence>
<evidence type="ECO:0000256" key="4">
    <source>
        <dbReference type="ARBA" id="ARBA00022475"/>
    </source>
</evidence>
<protein>
    <submittedName>
        <fullName evidence="10">TrkH family potassium uptake protein</fullName>
    </submittedName>
</protein>
<evidence type="ECO:0000256" key="2">
    <source>
        <dbReference type="ARBA" id="ARBA00009137"/>
    </source>
</evidence>
<feature type="transmembrane region" description="Helical" evidence="9">
    <location>
        <begin position="329"/>
        <end position="351"/>
    </location>
</feature>
<evidence type="ECO:0000256" key="1">
    <source>
        <dbReference type="ARBA" id="ARBA00004651"/>
    </source>
</evidence>
<keyword evidence="5 9" id="KW-0812">Transmembrane</keyword>
<dbReference type="PANTHER" id="PTHR32024:SF2">
    <property type="entry name" value="TRK SYSTEM POTASSIUM UPTAKE PROTEIN TRKG-RELATED"/>
    <property type="match status" value="1"/>
</dbReference>
<dbReference type="GO" id="GO:0008324">
    <property type="term" value="F:monoatomic cation transmembrane transporter activity"/>
    <property type="evidence" value="ECO:0007669"/>
    <property type="project" value="InterPro"/>
</dbReference>
<comment type="caution">
    <text evidence="10">The sequence shown here is derived from an EMBL/GenBank/DDBJ whole genome shotgun (WGS) entry which is preliminary data.</text>
</comment>
<feature type="transmembrane region" description="Helical" evidence="9">
    <location>
        <begin position="234"/>
        <end position="258"/>
    </location>
</feature>
<reference evidence="10" key="1">
    <citation type="submission" date="2020-10" db="EMBL/GenBank/DDBJ databases">
        <authorList>
            <person name="Gilroy R."/>
        </authorList>
    </citation>
    <scope>NUCLEOTIDE SEQUENCE</scope>
    <source>
        <strain evidence="10">ChiHecec2B26-709</strain>
    </source>
</reference>
<accession>A0A9D1GMF6</accession>
<dbReference type="Proteomes" id="UP000886881">
    <property type="component" value="Unassembled WGS sequence"/>
</dbReference>
<feature type="transmembrane region" description="Helical" evidence="9">
    <location>
        <begin position="179"/>
        <end position="201"/>
    </location>
</feature>
<name>A0A9D1GMF6_9BACT</name>
<evidence type="ECO:0000313" key="11">
    <source>
        <dbReference type="Proteomes" id="UP000886881"/>
    </source>
</evidence>
<evidence type="ECO:0000256" key="5">
    <source>
        <dbReference type="ARBA" id="ARBA00022692"/>
    </source>
</evidence>
<keyword evidence="6 9" id="KW-1133">Transmembrane helix</keyword>
<keyword evidence="7" id="KW-0406">Ion transport</keyword>
<evidence type="ECO:0000256" key="6">
    <source>
        <dbReference type="ARBA" id="ARBA00022989"/>
    </source>
</evidence>
<feature type="transmembrane region" description="Helical" evidence="9">
    <location>
        <begin position="70"/>
        <end position="90"/>
    </location>
</feature>
<keyword evidence="3" id="KW-0813">Transport</keyword>
<proteinExistence type="inferred from homology"/>
<dbReference type="EMBL" id="DVLC01000063">
    <property type="protein sequence ID" value="HIT46860.1"/>
    <property type="molecule type" value="Genomic_DNA"/>
</dbReference>
<dbReference type="AlphaFoldDB" id="A0A9D1GMF6"/>
<reference evidence="10" key="2">
    <citation type="journal article" date="2021" name="PeerJ">
        <title>Extensive microbial diversity within the chicken gut microbiome revealed by metagenomics and culture.</title>
        <authorList>
            <person name="Gilroy R."/>
            <person name="Ravi A."/>
            <person name="Getino M."/>
            <person name="Pursley I."/>
            <person name="Horton D.L."/>
            <person name="Alikhan N.F."/>
            <person name="Baker D."/>
            <person name="Gharbi K."/>
            <person name="Hall N."/>
            <person name="Watson M."/>
            <person name="Adriaenssens E.M."/>
            <person name="Foster-Nyarko E."/>
            <person name="Jarju S."/>
            <person name="Secka A."/>
            <person name="Antonio M."/>
            <person name="Oren A."/>
            <person name="Chaudhuri R.R."/>
            <person name="La Ragione R."/>
            <person name="Hildebrand F."/>
            <person name="Pallen M.J."/>
        </authorList>
    </citation>
    <scope>NUCLEOTIDE SEQUENCE</scope>
    <source>
        <strain evidence="10">ChiHecec2B26-709</strain>
    </source>
</reference>
<dbReference type="GO" id="GO:0030001">
    <property type="term" value="P:metal ion transport"/>
    <property type="evidence" value="ECO:0007669"/>
    <property type="project" value="UniProtKB-ARBA"/>
</dbReference>
<keyword evidence="4" id="KW-1003">Cell membrane</keyword>
<feature type="transmembrane region" description="Helical" evidence="9">
    <location>
        <begin position="270"/>
        <end position="289"/>
    </location>
</feature>
<evidence type="ECO:0000256" key="3">
    <source>
        <dbReference type="ARBA" id="ARBA00022448"/>
    </source>
</evidence>
<feature type="transmembrane region" description="Helical" evidence="9">
    <location>
        <begin position="12"/>
        <end position="30"/>
    </location>
</feature>
<organism evidence="10 11">
    <name type="scientific">Candidatus Cryptobacteroides merdipullorum</name>
    <dbReference type="NCBI Taxonomy" id="2840771"/>
    <lineage>
        <taxon>Bacteria</taxon>
        <taxon>Pseudomonadati</taxon>
        <taxon>Bacteroidota</taxon>
        <taxon>Bacteroidia</taxon>
        <taxon>Bacteroidales</taxon>
        <taxon>Candidatus Cryptobacteroides</taxon>
    </lineage>
</organism>
<evidence type="ECO:0000256" key="8">
    <source>
        <dbReference type="ARBA" id="ARBA00023136"/>
    </source>
</evidence>
<feature type="transmembrane region" description="Helical" evidence="9">
    <location>
        <begin position="395"/>
        <end position="419"/>
    </location>
</feature>
<evidence type="ECO:0000256" key="9">
    <source>
        <dbReference type="SAM" id="Phobius"/>
    </source>
</evidence>